<dbReference type="OrthoDB" id="5694214at2"/>
<name>A0A2Z4LT41_9FLAO</name>
<evidence type="ECO:0000256" key="2">
    <source>
        <dbReference type="ARBA" id="ARBA00006275"/>
    </source>
</evidence>
<dbReference type="Pfam" id="PF07980">
    <property type="entry name" value="SusD_RagB"/>
    <property type="match status" value="1"/>
</dbReference>
<proteinExistence type="inferred from homology"/>
<comment type="subcellular location">
    <subcellularLocation>
        <location evidence="1">Cell outer membrane</location>
    </subcellularLocation>
</comment>
<dbReference type="InterPro" id="IPR033985">
    <property type="entry name" value="SusD-like_N"/>
</dbReference>
<keyword evidence="9" id="KW-1185">Reference proteome</keyword>
<evidence type="ECO:0000259" key="6">
    <source>
        <dbReference type="Pfam" id="PF07980"/>
    </source>
</evidence>
<dbReference type="InterPro" id="IPR012944">
    <property type="entry name" value="SusD_RagB_dom"/>
</dbReference>
<feature type="domain" description="RagB/SusD" evidence="6">
    <location>
        <begin position="364"/>
        <end position="525"/>
    </location>
</feature>
<evidence type="ECO:0008006" key="10">
    <source>
        <dbReference type="Google" id="ProtNLM"/>
    </source>
</evidence>
<reference evidence="8 9" key="1">
    <citation type="submission" date="2018-06" db="EMBL/GenBank/DDBJ databases">
        <title>Spongiibacterium sp. HME9304 Genome sequencing and assembly.</title>
        <authorList>
            <person name="Kang H."/>
            <person name="Kim H."/>
            <person name="Joh K."/>
        </authorList>
    </citation>
    <scope>NUCLEOTIDE SEQUENCE [LARGE SCALE GENOMIC DNA]</scope>
    <source>
        <strain evidence="8 9">HME9304</strain>
    </source>
</reference>
<evidence type="ECO:0000259" key="7">
    <source>
        <dbReference type="Pfam" id="PF14322"/>
    </source>
</evidence>
<dbReference type="GO" id="GO:0009279">
    <property type="term" value="C:cell outer membrane"/>
    <property type="evidence" value="ECO:0007669"/>
    <property type="project" value="UniProtKB-SubCell"/>
</dbReference>
<evidence type="ECO:0000256" key="5">
    <source>
        <dbReference type="ARBA" id="ARBA00023237"/>
    </source>
</evidence>
<dbReference type="AlphaFoldDB" id="A0A2Z4LT41"/>
<sequence>MKNLKIQYLFLVALFLFVATACEKYLEDELLSETSADFIYSTPEGLESAVVGLYNLHRAIWTDAEWNSAIPMIPVAKSDLTVGRSGEIAFYARLGWGADLNSFGSRRLSKHWRYGYRMVDRANAIINAVPDVEMEDELRNQILAEARTIRAHAYFILYRQFNNIFVTTEETNPDNAFNKPQQPNTEEEIFELINADLDFAIENLPWTTEQFGRWTKAAAKHVRAKTAMWQEDWTRATQEADEIIEQGSYSLLSDTGQVFDGDMNHSETLFAMQFEDAAVGGGGSTRINFSIVPQYHLIDGATFSIDNGARGGGFLLMNNYFRNLLEEDANDDRADGNYYITDYIYNDPDELPEGVQLGDVIDVYDQNSDNNNIRNLYYRTMNPSVIKYRQDDAPPAEPDNISNIMIYRLAETYLIGAEAYLNLGDQDKALEYINAVRNRANAASLESMDLIDVVEERARELGFEGQRFYFLKRIGLLTQYIQDHASNEGFFDMARNRMEPHMVNWPIPQEELQLLGENYPQNVGY</sequence>
<dbReference type="PROSITE" id="PS51257">
    <property type="entry name" value="PROKAR_LIPOPROTEIN"/>
    <property type="match status" value="1"/>
</dbReference>
<dbReference type="SUPFAM" id="SSF48452">
    <property type="entry name" value="TPR-like"/>
    <property type="match status" value="1"/>
</dbReference>
<dbReference type="InterPro" id="IPR011990">
    <property type="entry name" value="TPR-like_helical_dom_sf"/>
</dbReference>
<evidence type="ECO:0000313" key="8">
    <source>
        <dbReference type="EMBL" id="AWX44956.1"/>
    </source>
</evidence>
<evidence type="ECO:0000313" key="9">
    <source>
        <dbReference type="Proteomes" id="UP000248536"/>
    </source>
</evidence>
<keyword evidence="3" id="KW-0732">Signal</keyword>
<evidence type="ECO:0000256" key="4">
    <source>
        <dbReference type="ARBA" id="ARBA00023136"/>
    </source>
</evidence>
<evidence type="ECO:0000256" key="3">
    <source>
        <dbReference type="ARBA" id="ARBA00022729"/>
    </source>
</evidence>
<keyword evidence="5" id="KW-0998">Cell outer membrane</keyword>
<organism evidence="8 9">
    <name type="scientific">Flagellimonas maritima</name>
    <dbReference type="NCBI Taxonomy" id="1383885"/>
    <lineage>
        <taxon>Bacteria</taxon>
        <taxon>Pseudomonadati</taxon>
        <taxon>Bacteroidota</taxon>
        <taxon>Flavobacteriia</taxon>
        <taxon>Flavobacteriales</taxon>
        <taxon>Flavobacteriaceae</taxon>
        <taxon>Flagellimonas</taxon>
    </lineage>
</organism>
<dbReference type="Proteomes" id="UP000248536">
    <property type="component" value="Chromosome"/>
</dbReference>
<dbReference type="Gene3D" id="1.25.40.390">
    <property type="match status" value="1"/>
</dbReference>
<dbReference type="KEGG" id="spon:HME9304_01962"/>
<feature type="domain" description="SusD-like N-terminal" evidence="7">
    <location>
        <begin position="109"/>
        <end position="220"/>
    </location>
</feature>
<keyword evidence="4" id="KW-0472">Membrane</keyword>
<protein>
    <recommendedName>
        <fullName evidence="10">RagB/SusD family nutrient uptake outer membrane protein</fullName>
    </recommendedName>
</protein>
<accession>A0A2Z4LT41</accession>
<dbReference type="Pfam" id="PF14322">
    <property type="entry name" value="SusD-like_3"/>
    <property type="match status" value="1"/>
</dbReference>
<evidence type="ECO:0000256" key="1">
    <source>
        <dbReference type="ARBA" id="ARBA00004442"/>
    </source>
</evidence>
<gene>
    <name evidence="8" type="ORF">HME9304_01962</name>
</gene>
<dbReference type="EMBL" id="CP030104">
    <property type="protein sequence ID" value="AWX44956.1"/>
    <property type="molecule type" value="Genomic_DNA"/>
</dbReference>
<dbReference type="RefSeq" id="WP_112378386.1">
    <property type="nucleotide sequence ID" value="NZ_CP030104.1"/>
</dbReference>
<comment type="similarity">
    <text evidence="2">Belongs to the SusD family.</text>
</comment>